<evidence type="ECO:0000256" key="7">
    <source>
        <dbReference type="ARBA" id="ARBA00023170"/>
    </source>
</evidence>
<dbReference type="GO" id="GO:0005886">
    <property type="term" value="C:plasma membrane"/>
    <property type="evidence" value="ECO:0007669"/>
    <property type="project" value="UniProtKB-SubCell"/>
</dbReference>
<feature type="domain" description="G-protein coupled receptors family 1 profile" evidence="10">
    <location>
        <begin position="74"/>
        <end position="322"/>
    </location>
</feature>
<dbReference type="PROSITE" id="PS50262">
    <property type="entry name" value="G_PROTEIN_RECEP_F1_2"/>
    <property type="match status" value="1"/>
</dbReference>
<evidence type="ECO:0000313" key="12">
    <source>
        <dbReference type="Proteomes" id="UP001249851"/>
    </source>
</evidence>
<feature type="transmembrane region" description="Helical" evidence="9">
    <location>
        <begin position="62"/>
        <end position="83"/>
    </location>
</feature>
<evidence type="ECO:0000256" key="2">
    <source>
        <dbReference type="ARBA" id="ARBA00022475"/>
    </source>
</evidence>
<feature type="transmembrane region" description="Helical" evidence="9">
    <location>
        <begin position="303"/>
        <end position="324"/>
    </location>
</feature>
<keyword evidence="8" id="KW-0807">Transducer</keyword>
<proteinExistence type="predicted"/>
<keyword evidence="2" id="KW-1003">Cell membrane</keyword>
<evidence type="ECO:0000256" key="8">
    <source>
        <dbReference type="ARBA" id="ARBA00023224"/>
    </source>
</evidence>
<feature type="transmembrane region" description="Helical" evidence="9">
    <location>
        <begin position="270"/>
        <end position="291"/>
    </location>
</feature>
<evidence type="ECO:0000313" key="11">
    <source>
        <dbReference type="EMBL" id="KAK2571378.1"/>
    </source>
</evidence>
<accession>A0AAD9R1E7</accession>
<dbReference type="Proteomes" id="UP001249851">
    <property type="component" value="Unassembled WGS sequence"/>
</dbReference>
<evidence type="ECO:0000256" key="3">
    <source>
        <dbReference type="ARBA" id="ARBA00022692"/>
    </source>
</evidence>
<dbReference type="PRINTS" id="PR00237">
    <property type="entry name" value="GPCRRHODOPSN"/>
</dbReference>
<dbReference type="AlphaFoldDB" id="A0AAD9R1E7"/>
<protein>
    <submittedName>
        <fullName evidence="11">Beta-1 adrenergic receptor</fullName>
    </submittedName>
</protein>
<dbReference type="PANTHER" id="PTHR24249:SF372">
    <property type="entry name" value="G-PROTEIN COUPLED RECEPTORS FAMILY 1 PROFILE DOMAIN-CONTAINING PROTEIN"/>
    <property type="match status" value="1"/>
</dbReference>
<organism evidence="11 12">
    <name type="scientific">Acropora cervicornis</name>
    <name type="common">Staghorn coral</name>
    <dbReference type="NCBI Taxonomy" id="6130"/>
    <lineage>
        <taxon>Eukaryota</taxon>
        <taxon>Metazoa</taxon>
        <taxon>Cnidaria</taxon>
        <taxon>Anthozoa</taxon>
        <taxon>Hexacorallia</taxon>
        <taxon>Scleractinia</taxon>
        <taxon>Astrocoeniina</taxon>
        <taxon>Acroporidae</taxon>
        <taxon>Acropora</taxon>
    </lineage>
</organism>
<evidence type="ECO:0000259" key="10">
    <source>
        <dbReference type="PROSITE" id="PS50262"/>
    </source>
</evidence>
<evidence type="ECO:0000256" key="5">
    <source>
        <dbReference type="ARBA" id="ARBA00023040"/>
    </source>
</evidence>
<dbReference type="PANTHER" id="PTHR24249">
    <property type="entry name" value="HISTAMINE RECEPTOR-RELATED G-PROTEIN COUPLED RECEPTOR"/>
    <property type="match status" value="1"/>
</dbReference>
<evidence type="ECO:0000256" key="9">
    <source>
        <dbReference type="SAM" id="Phobius"/>
    </source>
</evidence>
<keyword evidence="7 11" id="KW-0675">Receptor</keyword>
<keyword evidence="6 9" id="KW-0472">Membrane</keyword>
<evidence type="ECO:0000256" key="4">
    <source>
        <dbReference type="ARBA" id="ARBA00022989"/>
    </source>
</evidence>
<dbReference type="EMBL" id="JARQWQ010000006">
    <property type="protein sequence ID" value="KAK2571378.1"/>
    <property type="molecule type" value="Genomic_DNA"/>
</dbReference>
<name>A0AAD9R1E7_ACRCE</name>
<dbReference type="Gene3D" id="1.20.1070.10">
    <property type="entry name" value="Rhodopsin 7-helix transmembrane proteins"/>
    <property type="match status" value="1"/>
</dbReference>
<dbReference type="Pfam" id="PF00001">
    <property type="entry name" value="7tm_1"/>
    <property type="match status" value="1"/>
</dbReference>
<feature type="transmembrane region" description="Helical" evidence="9">
    <location>
        <begin position="213"/>
        <end position="235"/>
    </location>
</feature>
<keyword evidence="12" id="KW-1185">Reference proteome</keyword>
<dbReference type="InterPro" id="IPR000276">
    <property type="entry name" value="GPCR_Rhodpsn"/>
</dbReference>
<reference evidence="11" key="2">
    <citation type="journal article" date="2023" name="Science">
        <title>Genomic signatures of disease resistance in endangered staghorn corals.</title>
        <authorList>
            <person name="Vollmer S.V."/>
            <person name="Selwyn J.D."/>
            <person name="Despard B.A."/>
            <person name="Roesel C.L."/>
        </authorList>
    </citation>
    <scope>NUCLEOTIDE SEQUENCE</scope>
    <source>
        <strain evidence="11">K2</strain>
    </source>
</reference>
<dbReference type="InterPro" id="IPR017452">
    <property type="entry name" value="GPCR_Rhodpsn_7TM"/>
</dbReference>
<sequence length="342" mass="39680">MKEPDILKLMSAITMTSTTYSRNSSAFERKNSTEFGKQEWIPENDDMENIFFEGFFDPKADVVPLVLALLIVFINIFVVVLIFRKKYLRTNTNLLLWSLAMSDLLTGVVSVPLFITCNIIRQSAICIMEEQMSRFISASIVCHLMSVTIDRYLAIMHPLRYSSIVTRSNCILVILSIWLISPIVALVQLSWLIPYHQHVEAEPSVVTLQAESIYDAVFLSLFFLFPLVFMSFTYAKIILEIVRQSRNIHQNHHPTFSNATRSRIRHERKALAIFAAMLLTYMICWLPYFSIRRFEYSGLPIPLIYVIFWLRYLASLLNPCFYILGKQDFRKAVCDNQVKLDV</sequence>
<feature type="transmembrane region" description="Helical" evidence="9">
    <location>
        <begin position="135"/>
        <end position="154"/>
    </location>
</feature>
<gene>
    <name evidence="11" type="ORF">P5673_003965</name>
</gene>
<keyword evidence="3 9" id="KW-0812">Transmembrane</keyword>
<evidence type="ECO:0000256" key="1">
    <source>
        <dbReference type="ARBA" id="ARBA00004651"/>
    </source>
</evidence>
<keyword evidence="5" id="KW-0297">G-protein coupled receptor</keyword>
<dbReference type="InterPro" id="IPR050569">
    <property type="entry name" value="TAAR"/>
</dbReference>
<evidence type="ECO:0000256" key="6">
    <source>
        <dbReference type="ARBA" id="ARBA00023136"/>
    </source>
</evidence>
<dbReference type="CDD" id="cd00637">
    <property type="entry name" value="7tm_classA_rhodopsin-like"/>
    <property type="match status" value="1"/>
</dbReference>
<comment type="subcellular location">
    <subcellularLocation>
        <location evidence="1">Cell membrane</location>
        <topology evidence="1">Multi-pass membrane protein</topology>
    </subcellularLocation>
</comment>
<feature type="transmembrane region" description="Helical" evidence="9">
    <location>
        <begin position="170"/>
        <end position="193"/>
    </location>
</feature>
<feature type="transmembrane region" description="Helical" evidence="9">
    <location>
        <begin position="95"/>
        <end position="115"/>
    </location>
</feature>
<comment type="caution">
    <text evidence="11">The sequence shown here is derived from an EMBL/GenBank/DDBJ whole genome shotgun (WGS) entry which is preliminary data.</text>
</comment>
<reference evidence="11" key="1">
    <citation type="journal article" date="2023" name="G3 (Bethesda)">
        <title>Whole genome assembly and annotation of the endangered Caribbean coral Acropora cervicornis.</title>
        <authorList>
            <person name="Selwyn J.D."/>
            <person name="Vollmer S.V."/>
        </authorList>
    </citation>
    <scope>NUCLEOTIDE SEQUENCE</scope>
    <source>
        <strain evidence="11">K2</strain>
    </source>
</reference>
<dbReference type="GO" id="GO:0004930">
    <property type="term" value="F:G protein-coupled receptor activity"/>
    <property type="evidence" value="ECO:0007669"/>
    <property type="project" value="UniProtKB-KW"/>
</dbReference>
<dbReference type="SUPFAM" id="SSF81321">
    <property type="entry name" value="Family A G protein-coupled receptor-like"/>
    <property type="match status" value="1"/>
</dbReference>
<keyword evidence="4 9" id="KW-1133">Transmembrane helix</keyword>